<protein>
    <submittedName>
        <fullName evidence="2">DUF1772 domain-containing protein</fullName>
    </submittedName>
</protein>
<proteinExistence type="predicted"/>
<evidence type="ECO:0000313" key="3">
    <source>
        <dbReference type="Proteomes" id="UP000305546"/>
    </source>
</evidence>
<dbReference type="AlphaFoldDB" id="A0A5C4M5C2"/>
<dbReference type="RefSeq" id="WP_139096528.1">
    <property type="nucleotide sequence ID" value="NZ_VDFW01000007.1"/>
</dbReference>
<sequence length="57" mass="6229">MSLNVPLNNALDAGGADFAAVRARFETAWVRWNNVRTVLSLAGFGCLVWSLVVHVRS</sequence>
<dbReference type="OrthoDB" id="428263at2"/>
<dbReference type="InterPro" id="IPR013901">
    <property type="entry name" value="Anthrone_oxy"/>
</dbReference>
<evidence type="ECO:0000256" key="1">
    <source>
        <dbReference type="SAM" id="Phobius"/>
    </source>
</evidence>
<organism evidence="2 3">
    <name type="scientific">Amycolatopsis alkalitolerans</name>
    <dbReference type="NCBI Taxonomy" id="2547244"/>
    <lineage>
        <taxon>Bacteria</taxon>
        <taxon>Bacillati</taxon>
        <taxon>Actinomycetota</taxon>
        <taxon>Actinomycetes</taxon>
        <taxon>Pseudonocardiales</taxon>
        <taxon>Pseudonocardiaceae</taxon>
        <taxon>Amycolatopsis</taxon>
    </lineage>
</organism>
<dbReference type="Proteomes" id="UP000305546">
    <property type="component" value="Unassembled WGS sequence"/>
</dbReference>
<keyword evidence="1" id="KW-0812">Transmembrane</keyword>
<keyword evidence="1" id="KW-1133">Transmembrane helix</keyword>
<comment type="caution">
    <text evidence="2">The sequence shown here is derived from an EMBL/GenBank/DDBJ whole genome shotgun (WGS) entry which is preliminary data.</text>
</comment>
<accession>A0A5C4M5C2</accession>
<gene>
    <name evidence="2" type="ORF">FG385_10820</name>
</gene>
<keyword evidence="3" id="KW-1185">Reference proteome</keyword>
<keyword evidence="1" id="KW-0472">Membrane</keyword>
<reference evidence="2 3" key="1">
    <citation type="submission" date="2019-06" db="EMBL/GenBank/DDBJ databases">
        <title>Amycolatopsis alkalitolerans sp. nov., isolated from Gastrodia elata Blume.</title>
        <authorList>
            <person name="Narsing Rao M.P."/>
            <person name="Li W.J."/>
        </authorList>
    </citation>
    <scope>NUCLEOTIDE SEQUENCE [LARGE SCALE GENOMIC DNA]</scope>
    <source>
        <strain evidence="2 3">SYSUP0005</strain>
    </source>
</reference>
<dbReference type="EMBL" id="VDFW01000007">
    <property type="protein sequence ID" value="TNC26920.1"/>
    <property type="molecule type" value="Genomic_DNA"/>
</dbReference>
<dbReference type="Pfam" id="PF08592">
    <property type="entry name" value="Anthrone_oxy"/>
    <property type="match status" value="1"/>
</dbReference>
<feature type="transmembrane region" description="Helical" evidence="1">
    <location>
        <begin position="37"/>
        <end position="55"/>
    </location>
</feature>
<evidence type="ECO:0000313" key="2">
    <source>
        <dbReference type="EMBL" id="TNC26920.1"/>
    </source>
</evidence>
<name>A0A5C4M5C2_9PSEU</name>